<dbReference type="EMBL" id="CP014164">
    <property type="protein sequence ID" value="AMC00177.1"/>
    <property type="molecule type" value="Genomic_DNA"/>
</dbReference>
<evidence type="ECO:0000256" key="1">
    <source>
        <dbReference type="ARBA" id="ARBA00009913"/>
    </source>
</evidence>
<feature type="active site" description="O-(5'-phospho-DNA)-serine intermediate" evidence="5 6">
    <location>
        <position position="9"/>
    </location>
</feature>
<keyword evidence="2" id="KW-0229">DNA integration</keyword>
<feature type="domain" description="Resolvase/invertase-type recombinase catalytic" evidence="7">
    <location>
        <begin position="1"/>
        <end position="143"/>
    </location>
</feature>
<dbReference type="PANTHER" id="PTHR30461:SF26">
    <property type="entry name" value="RESOLVASE HOMOLOG YNEB"/>
    <property type="match status" value="1"/>
</dbReference>
<reference evidence="9" key="2">
    <citation type="submission" date="2016-01" db="EMBL/GenBank/DDBJ databases">
        <title>Six Aerococcus type strain genome sequencing and assembly using PacBio and Illumina Hiseq.</title>
        <authorList>
            <person name="Carkaci D."/>
            <person name="Dargis R."/>
            <person name="Nielsen X.C."/>
            <person name="Skovgaard O."/>
            <person name="Fuursted K."/>
            <person name="Christensen J.J."/>
        </authorList>
    </citation>
    <scope>NUCLEOTIDE SEQUENCE [LARGE SCALE GENOMIC DNA]</scope>
    <source>
        <strain evidence="9">CCUG4311</strain>
    </source>
</reference>
<evidence type="ECO:0000256" key="3">
    <source>
        <dbReference type="ARBA" id="ARBA00023125"/>
    </source>
</evidence>
<dbReference type="PANTHER" id="PTHR30461">
    <property type="entry name" value="DNA-INVERTASE FROM LAMBDOID PROPHAGE"/>
    <property type="match status" value="1"/>
</dbReference>
<proteinExistence type="inferred from homology"/>
<evidence type="ECO:0000259" key="7">
    <source>
        <dbReference type="PROSITE" id="PS51736"/>
    </source>
</evidence>
<dbReference type="KEGG" id="avs:AWM76_00625"/>
<dbReference type="GO" id="GO:0000150">
    <property type="term" value="F:DNA strand exchange activity"/>
    <property type="evidence" value="ECO:0007669"/>
    <property type="project" value="InterPro"/>
</dbReference>
<evidence type="ECO:0000256" key="2">
    <source>
        <dbReference type="ARBA" id="ARBA00022908"/>
    </source>
</evidence>
<reference evidence="8 9" key="1">
    <citation type="journal article" date="2016" name="Genome Announc.">
        <title>Complete Genome Sequences of Aerococcus christensenii CCUG 28831T, Aerococcus sanguinicola CCUG 43001T, Aerococcus urinae CCUG 36881T, Aerococcus urinaeequi CCUG 28094T, Aerococcus urinaehominis CCUG 42038 BT, and Aerococcus viridans CCUG 4311T.</title>
        <authorList>
            <person name="Carkaci D."/>
            <person name="Dargis R."/>
            <person name="Nielsen X.C."/>
            <person name="Skovgaard O."/>
            <person name="Fuursted K."/>
            <person name="Christensen J.J."/>
        </authorList>
    </citation>
    <scope>NUCLEOTIDE SEQUENCE [LARGE SCALE GENOMIC DNA]</scope>
    <source>
        <strain evidence="8 9">CCUG4311</strain>
    </source>
</reference>
<evidence type="ECO:0000256" key="4">
    <source>
        <dbReference type="ARBA" id="ARBA00023172"/>
    </source>
</evidence>
<keyword evidence="4" id="KW-0233">DNA recombination</keyword>
<dbReference type="Pfam" id="PF02796">
    <property type="entry name" value="HTH_7"/>
    <property type="match status" value="1"/>
</dbReference>
<dbReference type="InterPro" id="IPR036162">
    <property type="entry name" value="Resolvase-like_N_sf"/>
</dbReference>
<dbReference type="Proteomes" id="UP000066986">
    <property type="component" value="Chromosome"/>
</dbReference>
<dbReference type="SMART" id="SM00857">
    <property type="entry name" value="Resolvase"/>
    <property type="match status" value="1"/>
</dbReference>
<evidence type="ECO:0000256" key="5">
    <source>
        <dbReference type="PIRSR" id="PIRSR606118-50"/>
    </source>
</evidence>
<comment type="similarity">
    <text evidence="1">Belongs to the site-specific recombinase resolvase family.</text>
</comment>
<dbReference type="InterPro" id="IPR050639">
    <property type="entry name" value="SSR_resolvase"/>
</dbReference>
<dbReference type="Gene3D" id="1.10.10.60">
    <property type="entry name" value="Homeodomain-like"/>
    <property type="match status" value="1"/>
</dbReference>
<dbReference type="PROSITE" id="PS00397">
    <property type="entry name" value="RECOMBINASES_1"/>
    <property type="match status" value="1"/>
</dbReference>
<evidence type="ECO:0000313" key="9">
    <source>
        <dbReference type="Proteomes" id="UP000066986"/>
    </source>
</evidence>
<dbReference type="PROSITE" id="PS51736">
    <property type="entry name" value="RECOMBINASES_3"/>
    <property type="match status" value="1"/>
</dbReference>
<sequence>MKVGYARVSTTNQNLDRQIEALEQAGAEKIFQEKMSGKSMTERLELQKALQFLREKDTLIVESLDRLGRNYDDIVQTVQKLDQKEVGLIVLNLPILNQEMGDPNLQKLIRNMIVQLLSWTAQNEREEIKRKQRQGIEIAQRKGHYKGRPVKYSAEAKNPRDRMIYHVIVNKLKQEEPIKKIAEETGVTRDTVYRIKNEISLTDQSM</sequence>
<dbReference type="InterPro" id="IPR006119">
    <property type="entry name" value="Resolv_N"/>
</dbReference>
<organism evidence="8 9">
    <name type="scientific">Aerococcus viridans</name>
    <dbReference type="NCBI Taxonomy" id="1377"/>
    <lineage>
        <taxon>Bacteria</taxon>
        <taxon>Bacillati</taxon>
        <taxon>Bacillota</taxon>
        <taxon>Bacilli</taxon>
        <taxon>Lactobacillales</taxon>
        <taxon>Aerococcaceae</taxon>
        <taxon>Aerococcus</taxon>
    </lineage>
</organism>
<dbReference type="InterPro" id="IPR006120">
    <property type="entry name" value="Resolvase_HTH_dom"/>
</dbReference>
<dbReference type="RefSeq" id="WP_003142568.1">
    <property type="nucleotide sequence ID" value="NZ_CP014164.1"/>
</dbReference>
<keyword evidence="3" id="KW-0238">DNA-binding</keyword>
<dbReference type="AlphaFoldDB" id="A0AAU8U2Y1"/>
<name>A0AAU8U2Y1_9LACT</name>
<dbReference type="Pfam" id="PF00239">
    <property type="entry name" value="Resolvase"/>
    <property type="match status" value="1"/>
</dbReference>
<dbReference type="CDD" id="cd03768">
    <property type="entry name" value="SR_ResInv"/>
    <property type="match status" value="1"/>
</dbReference>
<dbReference type="GO" id="GO:0003677">
    <property type="term" value="F:DNA binding"/>
    <property type="evidence" value="ECO:0007669"/>
    <property type="project" value="UniProtKB-KW"/>
</dbReference>
<dbReference type="GO" id="GO:0015074">
    <property type="term" value="P:DNA integration"/>
    <property type="evidence" value="ECO:0007669"/>
    <property type="project" value="UniProtKB-KW"/>
</dbReference>
<protein>
    <submittedName>
        <fullName evidence="8">Transposon DNA-invertase</fullName>
    </submittedName>
</protein>
<dbReference type="InterPro" id="IPR006118">
    <property type="entry name" value="Recombinase_CS"/>
</dbReference>
<dbReference type="SUPFAM" id="SSF53041">
    <property type="entry name" value="Resolvase-like"/>
    <property type="match status" value="1"/>
</dbReference>
<gene>
    <name evidence="8" type="ORF">AWM76_00625</name>
</gene>
<evidence type="ECO:0000313" key="8">
    <source>
        <dbReference type="EMBL" id="AMC00177.1"/>
    </source>
</evidence>
<dbReference type="Gene3D" id="3.40.50.1390">
    <property type="entry name" value="Resolvase, N-terminal catalytic domain"/>
    <property type="match status" value="1"/>
</dbReference>
<accession>A0AAU8U2Y1</accession>
<evidence type="ECO:0000256" key="6">
    <source>
        <dbReference type="PROSITE-ProRule" id="PRU10137"/>
    </source>
</evidence>
<dbReference type="GeneID" id="32029414"/>